<dbReference type="Pfam" id="PF00400">
    <property type="entry name" value="WD40"/>
    <property type="match status" value="2"/>
</dbReference>
<feature type="non-terminal residue" evidence="4">
    <location>
        <position position="1"/>
    </location>
</feature>
<dbReference type="OrthoDB" id="538223at2759"/>
<dbReference type="PANTHER" id="PTHR19879">
    <property type="entry name" value="TRANSCRIPTION INITIATION FACTOR TFIID"/>
    <property type="match status" value="1"/>
</dbReference>
<evidence type="ECO:0000256" key="2">
    <source>
        <dbReference type="ARBA" id="ARBA00022737"/>
    </source>
</evidence>
<reference evidence="4" key="1">
    <citation type="submission" date="2021-07" db="EMBL/GenBank/DDBJ databases">
        <authorList>
            <person name="Branca A.L. A."/>
        </authorList>
    </citation>
    <scope>NUCLEOTIDE SEQUENCE</scope>
</reference>
<organism evidence="4 5">
    <name type="scientific">Penicillium egyptiacum</name>
    <dbReference type="NCBI Taxonomy" id="1303716"/>
    <lineage>
        <taxon>Eukaryota</taxon>
        <taxon>Fungi</taxon>
        <taxon>Dikarya</taxon>
        <taxon>Ascomycota</taxon>
        <taxon>Pezizomycotina</taxon>
        <taxon>Eurotiomycetes</taxon>
        <taxon>Eurotiomycetidae</taxon>
        <taxon>Eurotiales</taxon>
        <taxon>Aspergillaceae</taxon>
        <taxon>Penicillium</taxon>
    </lineage>
</organism>
<evidence type="ECO:0000313" key="4">
    <source>
        <dbReference type="EMBL" id="CAG8880472.1"/>
    </source>
</evidence>
<dbReference type="InterPro" id="IPR036322">
    <property type="entry name" value="WD40_repeat_dom_sf"/>
</dbReference>
<keyword evidence="5" id="KW-1185">Reference proteome</keyword>
<dbReference type="InterPro" id="IPR019775">
    <property type="entry name" value="WD40_repeat_CS"/>
</dbReference>
<dbReference type="InterPro" id="IPR015943">
    <property type="entry name" value="WD40/YVTN_repeat-like_dom_sf"/>
</dbReference>
<dbReference type="PROSITE" id="PS50294">
    <property type="entry name" value="WD_REPEATS_REGION"/>
    <property type="match status" value="2"/>
</dbReference>
<dbReference type="PANTHER" id="PTHR19879:SF9">
    <property type="entry name" value="TRANSCRIPTION INITIATION FACTOR TFIID SUBUNIT 5"/>
    <property type="match status" value="1"/>
</dbReference>
<keyword evidence="2" id="KW-0677">Repeat</keyword>
<name>A0A9W4P0I2_9EURO</name>
<dbReference type="PROSITE" id="PS50082">
    <property type="entry name" value="WD_REPEATS_2"/>
    <property type="match status" value="2"/>
</dbReference>
<gene>
    <name evidence="4" type="ORF">PEGY_LOCUS24</name>
</gene>
<dbReference type="InterPro" id="IPR020472">
    <property type="entry name" value="WD40_PAC1"/>
</dbReference>
<evidence type="ECO:0000256" key="3">
    <source>
        <dbReference type="PROSITE-ProRule" id="PRU00221"/>
    </source>
</evidence>
<dbReference type="EMBL" id="CAJVRC010000049">
    <property type="protein sequence ID" value="CAG8880472.1"/>
    <property type="molecule type" value="Genomic_DNA"/>
</dbReference>
<dbReference type="PRINTS" id="PR00320">
    <property type="entry name" value="GPROTEINBRPT"/>
</dbReference>
<feature type="repeat" description="WD" evidence="3">
    <location>
        <begin position="50"/>
        <end position="85"/>
    </location>
</feature>
<evidence type="ECO:0000313" key="5">
    <source>
        <dbReference type="Proteomes" id="UP001154252"/>
    </source>
</evidence>
<evidence type="ECO:0000256" key="1">
    <source>
        <dbReference type="ARBA" id="ARBA00022574"/>
    </source>
</evidence>
<dbReference type="PROSITE" id="PS00678">
    <property type="entry name" value="WD_REPEATS_1"/>
    <property type="match status" value="1"/>
</dbReference>
<accession>A0A9W4P0I2</accession>
<feature type="repeat" description="WD" evidence="3">
    <location>
        <begin position="8"/>
        <end position="40"/>
    </location>
</feature>
<dbReference type="SMART" id="SM00320">
    <property type="entry name" value="WD40"/>
    <property type="match status" value="2"/>
</dbReference>
<dbReference type="Gene3D" id="2.130.10.10">
    <property type="entry name" value="YVTN repeat-like/Quinoprotein amine dehydrogenase"/>
    <property type="match status" value="1"/>
</dbReference>
<protein>
    <recommendedName>
        <fullName evidence="6">WD40 repeat-like protein</fullName>
    </recommendedName>
</protein>
<feature type="non-terminal residue" evidence="4">
    <location>
        <position position="85"/>
    </location>
</feature>
<dbReference type="SUPFAM" id="SSF50978">
    <property type="entry name" value="WD40 repeat-like"/>
    <property type="match status" value="1"/>
</dbReference>
<keyword evidence="1 3" id="KW-0853">WD repeat</keyword>
<evidence type="ECO:0008006" key="6">
    <source>
        <dbReference type="Google" id="ProtNLM"/>
    </source>
</evidence>
<sequence length="85" mass="9001">TGCLQQIFEGHSDSVHSVAFSPDGQVLASGSSDHTVRLWDTAMGCLQQIFEGHSDSVHSVAFSPDGQVLASGSSDHTVRLWDTAT</sequence>
<dbReference type="InterPro" id="IPR001680">
    <property type="entry name" value="WD40_rpt"/>
</dbReference>
<dbReference type="AlphaFoldDB" id="A0A9W4P0I2"/>
<proteinExistence type="predicted"/>
<comment type="caution">
    <text evidence="4">The sequence shown here is derived from an EMBL/GenBank/DDBJ whole genome shotgun (WGS) entry which is preliminary data.</text>
</comment>
<dbReference type="Proteomes" id="UP001154252">
    <property type="component" value="Unassembled WGS sequence"/>
</dbReference>